<organism evidence="3 4">
    <name type="scientific">Allorhizobium borbori</name>
    <dbReference type="NCBI Taxonomy" id="485907"/>
    <lineage>
        <taxon>Bacteria</taxon>
        <taxon>Pseudomonadati</taxon>
        <taxon>Pseudomonadota</taxon>
        <taxon>Alphaproteobacteria</taxon>
        <taxon>Hyphomicrobiales</taxon>
        <taxon>Rhizobiaceae</taxon>
        <taxon>Rhizobium/Agrobacterium group</taxon>
        <taxon>Allorhizobium</taxon>
    </lineage>
</organism>
<comment type="caution">
    <text evidence="3">The sequence shown here is derived from an EMBL/GenBank/DDBJ whole genome shotgun (WGS) entry which is preliminary data.</text>
</comment>
<dbReference type="RefSeq" id="WP_183795757.1">
    <property type="nucleotide sequence ID" value="NZ_JACIDU010000034.1"/>
</dbReference>
<proteinExistence type="predicted"/>
<keyword evidence="4" id="KW-1185">Reference proteome</keyword>
<protein>
    <submittedName>
        <fullName evidence="3">ATP synthase protein I</fullName>
    </submittedName>
</protein>
<dbReference type="Pfam" id="PF09527">
    <property type="entry name" value="ATPase_gene1"/>
    <property type="match status" value="1"/>
</dbReference>
<evidence type="ECO:0000313" key="4">
    <source>
        <dbReference type="Proteomes" id="UP000584824"/>
    </source>
</evidence>
<feature type="region of interest" description="Disordered" evidence="1">
    <location>
        <begin position="1"/>
        <end position="38"/>
    </location>
</feature>
<dbReference type="Proteomes" id="UP000584824">
    <property type="component" value="Unassembled WGS sequence"/>
</dbReference>
<feature type="transmembrane region" description="Helical" evidence="2">
    <location>
        <begin position="46"/>
        <end position="67"/>
    </location>
</feature>
<keyword evidence="2" id="KW-0472">Membrane</keyword>
<accession>A0A7W6K638</accession>
<dbReference type="InterPro" id="IPR032820">
    <property type="entry name" value="ATPase_put"/>
</dbReference>
<dbReference type="AlphaFoldDB" id="A0A7W6K638"/>
<evidence type="ECO:0000256" key="2">
    <source>
        <dbReference type="SAM" id="Phobius"/>
    </source>
</evidence>
<gene>
    <name evidence="3" type="ORF">GGQ66_004457</name>
</gene>
<keyword evidence="2" id="KW-1133">Transmembrane helix</keyword>
<feature type="transmembrane region" description="Helical" evidence="2">
    <location>
        <begin position="73"/>
        <end position="94"/>
    </location>
</feature>
<keyword evidence="2" id="KW-0812">Transmembrane</keyword>
<dbReference type="EMBL" id="JACIDU010000034">
    <property type="protein sequence ID" value="MBB4105869.1"/>
    <property type="molecule type" value="Genomic_DNA"/>
</dbReference>
<sequence>MASRQSDVEKGDGAERMADAAERAARRVREKRDDPSPSFASRLGQIGILGWTFLTPILLGTFVGRLLDRYFQSGVFITAPLIMAGAVLGFWSAWKWMHRR</sequence>
<reference evidence="3 4" key="1">
    <citation type="submission" date="2020-08" db="EMBL/GenBank/DDBJ databases">
        <title>Genomic Encyclopedia of Type Strains, Phase IV (KMG-IV): sequencing the most valuable type-strain genomes for metagenomic binning, comparative biology and taxonomic classification.</title>
        <authorList>
            <person name="Goeker M."/>
        </authorList>
    </citation>
    <scope>NUCLEOTIDE SEQUENCE [LARGE SCALE GENOMIC DNA]</scope>
    <source>
        <strain evidence="3 4">DSM 26385</strain>
    </source>
</reference>
<feature type="compositionally biased region" description="Basic and acidic residues" evidence="1">
    <location>
        <begin position="1"/>
        <end position="35"/>
    </location>
</feature>
<evidence type="ECO:0000313" key="3">
    <source>
        <dbReference type="EMBL" id="MBB4105869.1"/>
    </source>
</evidence>
<name>A0A7W6K638_9HYPH</name>
<evidence type="ECO:0000256" key="1">
    <source>
        <dbReference type="SAM" id="MobiDB-lite"/>
    </source>
</evidence>